<proteinExistence type="predicted"/>
<protein>
    <submittedName>
        <fullName evidence="1">Uncharacterized protein</fullName>
    </submittedName>
</protein>
<reference evidence="1 2" key="1">
    <citation type="submission" date="2019-05" db="EMBL/GenBank/DDBJ databases">
        <title>Genome sequencing of F202Z8.</title>
        <authorList>
            <person name="Kwon Y.M."/>
        </authorList>
    </citation>
    <scope>NUCLEOTIDE SEQUENCE [LARGE SCALE GENOMIC DNA]</scope>
    <source>
        <strain evidence="1 2">F202Z8</strain>
    </source>
</reference>
<sequence>MENFNLKRRILLEIEGLISESCPETKVPLKFENLHVALLKKYYNAANVSIDYHRRRVQMDIVMDDQQYDPKTVNTDLPTLSANLWFRNLCDFLKSCLDRDSRSLAFYASLLKSYQNDDRVLVA</sequence>
<dbReference type="Proteomes" id="UP000310017">
    <property type="component" value="Chromosome"/>
</dbReference>
<name>A0A5B7SWX3_9FLAO</name>
<dbReference type="KEGG" id="asag:FGM00_15850"/>
<gene>
    <name evidence="1" type="ORF">FGM00_15850</name>
</gene>
<keyword evidence="2" id="KW-1185">Reference proteome</keyword>
<dbReference type="EMBL" id="CP040710">
    <property type="protein sequence ID" value="QCX01508.1"/>
    <property type="molecule type" value="Genomic_DNA"/>
</dbReference>
<organism evidence="1 2">
    <name type="scientific">Aggregatimonas sangjinii</name>
    <dbReference type="NCBI Taxonomy" id="2583587"/>
    <lineage>
        <taxon>Bacteria</taxon>
        <taxon>Pseudomonadati</taxon>
        <taxon>Bacteroidota</taxon>
        <taxon>Flavobacteriia</taxon>
        <taxon>Flavobacteriales</taxon>
        <taxon>Flavobacteriaceae</taxon>
        <taxon>Aggregatimonas</taxon>
    </lineage>
</organism>
<dbReference type="OrthoDB" id="1440784at2"/>
<evidence type="ECO:0000313" key="2">
    <source>
        <dbReference type="Proteomes" id="UP000310017"/>
    </source>
</evidence>
<dbReference type="RefSeq" id="WP_138853845.1">
    <property type="nucleotide sequence ID" value="NZ_CP040710.1"/>
</dbReference>
<accession>A0A5B7SWX3</accession>
<dbReference type="AlphaFoldDB" id="A0A5B7SWX3"/>
<evidence type="ECO:0000313" key="1">
    <source>
        <dbReference type="EMBL" id="QCX01508.1"/>
    </source>
</evidence>